<evidence type="ECO:0000313" key="1">
    <source>
        <dbReference type="EMBL" id="RCX08036.1"/>
    </source>
</evidence>
<accession>A0A369AIC4</accession>
<dbReference type="PROSITE" id="PS51257">
    <property type="entry name" value="PROKAR_LIPOPROTEIN"/>
    <property type="match status" value="1"/>
</dbReference>
<protein>
    <recommendedName>
        <fullName evidence="3">Lipoprotein</fullName>
    </recommendedName>
</protein>
<dbReference type="EMBL" id="QPJQ01000003">
    <property type="protein sequence ID" value="RCX08036.1"/>
    <property type="molecule type" value="Genomic_DNA"/>
</dbReference>
<gene>
    <name evidence="1" type="ORF">DFP77_103137</name>
</gene>
<sequence length="74" mass="8433">MRSTRFFTMLFLSLIISSCDKPAEDFSELSNAELRKAWRACAYLDSASSDDIKTCENYEKECGTRKKQGSLACY</sequence>
<organism evidence="1 2">
    <name type="scientific">Marinomonas foliarum</name>
    <dbReference type="NCBI Taxonomy" id="491950"/>
    <lineage>
        <taxon>Bacteria</taxon>
        <taxon>Pseudomonadati</taxon>
        <taxon>Pseudomonadota</taxon>
        <taxon>Gammaproteobacteria</taxon>
        <taxon>Oceanospirillales</taxon>
        <taxon>Oceanospirillaceae</taxon>
        <taxon>Marinomonas</taxon>
    </lineage>
</organism>
<dbReference type="AlphaFoldDB" id="A0A369AIC4"/>
<reference evidence="1 2" key="1">
    <citation type="submission" date="2018-07" db="EMBL/GenBank/DDBJ databases">
        <title>Genomic Encyclopedia of Type Strains, Phase III (KMG-III): the genomes of soil and plant-associated and newly described type strains.</title>
        <authorList>
            <person name="Whitman W."/>
        </authorList>
    </citation>
    <scope>NUCLEOTIDE SEQUENCE [LARGE SCALE GENOMIC DNA]</scope>
    <source>
        <strain evidence="1 2">CECT 7731</strain>
    </source>
</reference>
<proteinExistence type="predicted"/>
<dbReference type="Proteomes" id="UP000253506">
    <property type="component" value="Unassembled WGS sequence"/>
</dbReference>
<name>A0A369AIC4_9GAMM</name>
<comment type="caution">
    <text evidence="1">The sequence shown here is derived from an EMBL/GenBank/DDBJ whole genome shotgun (WGS) entry which is preliminary data.</text>
</comment>
<evidence type="ECO:0008006" key="3">
    <source>
        <dbReference type="Google" id="ProtNLM"/>
    </source>
</evidence>
<evidence type="ECO:0000313" key="2">
    <source>
        <dbReference type="Proteomes" id="UP000253506"/>
    </source>
</evidence>